<proteinExistence type="predicted"/>
<evidence type="ECO:0000313" key="3">
    <source>
        <dbReference type="Proteomes" id="UP000607397"/>
    </source>
</evidence>
<dbReference type="GO" id="GO:0005886">
    <property type="term" value="C:plasma membrane"/>
    <property type="evidence" value="ECO:0007669"/>
    <property type="project" value="TreeGrafter"/>
</dbReference>
<dbReference type="GO" id="GO:0016197">
    <property type="term" value="P:endosomal transport"/>
    <property type="evidence" value="ECO:0007669"/>
    <property type="project" value="TreeGrafter"/>
</dbReference>
<comment type="caution">
    <text evidence="2">The sequence shown here is derived from an EMBL/GenBank/DDBJ whole genome shotgun (WGS) entry which is preliminary data.</text>
</comment>
<name>A0A8K2A2Q3_9CYAN</name>
<dbReference type="Pfam" id="PF05050">
    <property type="entry name" value="Methyltransf_21"/>
    <property type="match status" value="1"/>
</dbReference>
<accession>A0A8K2A2Q3</accession>
<dbReference type="EMBL" id="WVIC01000079">
    <property type="protein sequence ID" value="NCJ08771.1"/>
    <property type="molecule type" value="Genomic_DNA"/>
</dbReference>
<dbReference type="GO" id="GO:0006888">
    <property type="term" value="P:endoplasmic reticulum to Golgi vesicle-mediated transport"/>
    <property type="evidence" value="ECO:0007669"/>
    <property type="project" value="TreeGrafter"/>
</dbReference>
<dbReference type="PANTHER" id="PTHR34009:SF2">
    <property type="entry name" value="PROTEIN STAR"/>
    <property type="match status" value="1"/>
</dbReference>
<feature type="domain" description="Methyltransferase FkbM" evidence="1">
    <location>
        <begin position="53"/>
        <end position="191"/>
    </location>
</feature>
<reference evidence="2" key="1">
    <citation type="submission" date="2019-12" db="EMBL/GenBank/DDBJ databases">
        <title>High-Quality draft genome sequences of three cyanobacteria isolated from the limestone walls of the Old Cathedral of Coimbra.</title>
        <authorList>
            <person name="Tiago I."/>
            <person name="Soares F."/>
            <person name="Portugal A."/>
        </authorList>
    </citation>
    <scope>NUCLEOTIDE SEQUENCE [LARGE SCALE GENOMIC DNA]</scope>
    <source>
        <strain evidence="2">C</strain>
    </source>
</reference>
<dbReference type="InterPro" id="IPR053202">
    <property type="entry name" value="EGF_Rcpt_Signaling_Reg"/>
</dbReference>
<dbReference type="SUPFAM" id="SSF53335">
    <property type="entry name" value="S-adenosyl-L-methionine-dependent methyltransferases"/>
    <property type="match status" value="1"/>
</dbReference>
<gene>
    <name evidence="2" type="ORF">GS597_20125</name>
</gene>
<keyword evidence="2" id="KW-0489">Methyltransferase</keyword>
<keyword evidence="3" id="KW-1185">Reference proteome</keyword>
<dbReference type="GO" id="GO:0032259">
    <property type="term" value="P:methylation"/>
    <property type="evidence" value="ECO:0007669"/>
    <property type="project" value="UniProtKB-KW"/>
</dbReference>
<dbReference type="GO" id="GO:0005737">
    <property type="term" value="C:cytoplasm"/>
    <property type="evidence" value="ECO:0007669"/>
    <property type="project" value="GOC"/>
</dbReference>
<organism evidence="2 3">
    <name type="scientific">Petrachloros mirabilis ULC683</name>
    <dbReference type="NCBI Taxonomy" id="2781853"/>
    <lineage>
        <taxon>Bacteria</taxon>
        <taxon>Bacillati</taxon>
        <taxon>Cyanobacteriota</taxon>
        <taxon>Cyanophyceae</taxon>
        <taxon>Synechococcales</taxon>
        <taxon>Petrachlorosaceae</taxon>
        <taxon>Petrachloros</taxon>
        <taxon>Petrachloros mirabilis</taxon>
    </lineage>
</organism>
<dbReference type="PANTHER" id="PTHR34009">
    <property type="entry name" value="PROTEIN STAR"/>
    <property type="match status" value="1"/>
</dbReference>
<dbReference type="InterPro" id="IPR029063">
    <property type="entry name" value="SAM-dependent_MTases_sf"/>
</dbReference>
<dbReference type="AlphaFoldDB" id="A0A8K2A2Q3"/>
<keyword evidence="2" id="KW-0808">Transferase</keyword>
<dbReference type="Gene3D" id="3.40.50.150">
    <property type="entry name" value="Vaccinia Virus protein VP39"/>
    <property type="match status" value="1"/>
</dbReference>
<dbReference type="GO" id="GO:0008168">
    <property type="term" value="F:methyltransferase activity"/>
    <property type="evidence" value="ECO:0007669"/>
    <property type="project" value="UniProtKB-KW"/>
</dbReference>
<dbReference type="Proteomes" id="UP000607397">
    <property type="component" value="Unassembled WGS sequence"/>
</dbReference>
<evidence type="ECO:0000259" key="1">
    <source>
        <dbReference type="Pfam" id="PF05050"/>
    </source>
</evidence>
<evidence type="ECO:0000313" key="2">
    <source>
        <dbReference type="EMBL" id="NCJ08771.1"/>
    </source>
</evidence>
<sequence length="241" mass="28105">MKTATKAFQLFKETVEPYLYPLPFKSQKGQDRWVIFEVLPWKKNGFFIELAVADGVTHSNTYVLEKLFNWTGICIEPNPKYHDLMARKRKCIIDKSVISCTSEVVDFRIDNAQLGGIVSDDTDNNRQLRNEELEEATIISLKAATLTEVLDFYEAPNFIDYLSLDVEGSEERVIRGLDLSRYSFGCVTIERPTPLVNEILFDQGYIFVKNYKYDSFYIHPHVQKIRKLRCSKFQQVHPKNW</sequence>
<protein>
    <submittedName>
        <fullName evidence="2">FkbM family methyltransferase</fullName>
    </submittedName>
</protein>
<dbReference type="InterPro" id="IPR006342">
    <property type="entry name" value="FkbM_mtfrase"/>
</dbReference>
<dbReference type="RefSeq" id="WP_161827241.1">
    <property type="nucleotide sequence ID" value="NZ_WVIC01000079.1"/>
</dbReference>